<keyword evidence="10" id="KW-1185">Reference proteome</keyword>
<dbReference type="GO" id="GO:0008106">
    <property type="term" value="F:alcohol dehydrogenase (NADP+) activity"/>
    <property type="evidence" value="ECO:0007669"/>
    <property type="project" value="UniProtKB-EC"/>
</dbReference>
<dbReference type="AlphaFoldDB" id="A0A1G6ZB82"/>
<dbReference type="PROSITE" id="PS00059">
    <property type="entry name" value="ADH_ZINC"/>
    <property type="match status" value="1"/>
</dbReference>
<dbReference type="InterPro" id="IPR011032">
    <property type="entry name" value="GroES-like_sf"/>
</dbReference>
<reference evidence="9 10" key="1">
    <citation type="submission" date="2016-10" db="EMBL/GenBank/DDBJ databases">
        <authorList>
            <person name="de Groot N.N."/>
        </authorList>
    </citation>
    <scope>NUCLEOTIDE SEQUENCE [LARGE SCALE GENOMIC DNA]</scope>
    <source>
        <strain evidence="9 10">MON 2.2</strain>
    </source>
</reference>
<evidence type="ECO:0000256" key="5">
    <source>
        <dbReference type="ARBA" id="ARBA00024074"/>
    </source>
</evidence>
<feature type="domain" description="Enoyl reductase (ER)" evidence="8">
    <location>
        <begin position="13"/>
        <end position="337"/>
    </location>
</feature>
<organism evidence="9 10">
    <name type="scientific">Auraticoccus monumenti</name>
    <dbReference type="NCBI Taxonomy" id="675864"/>
    <lineage>
        <taxon>Bacteria</taxon>
        <taxon>Bacillati</taxon>
        <taxon>Actinomycetota</taxon>
        <taxon>Actinomycetes</taxon>
        <taxon>Propionibacteriales</taxon>
        <taxon>Propionibacteriaceae</taxon>
        <taxon>Auraticoccus</taxon>
    </lineage>
</organism>
<dbReference type="GO" id="GO:0008270">
    <property type="term" value="F:zinc ion binding"/>
    <property type="evidence" value="ECO:0007669"/>
    <property type="project" value="InterPro"/>
</dbReference>
<comment type="catalytic activity">
    <reaction evidence="6">
        <text>a primary alcohol + NADP(+) = an aldehyde + NADPH + H(+)</text>
        <dbReference type="Rhea" id="RHEA:15937"/>
        <dbReference type="ChEBI" id="CHEBI:15378"/>
        <dbReference type="ChEBI" id="CHEBI:15734"/>
        <dbReference type="ChEBI" id="CHEBI:17478"/>
        <dbReference type="ChEBI" id="CHEBI:57783"/>
        <dbReference type="ChEBI" id="CHEBI:58349"/>
        <dbReference type="EC" id="1.1.1.2"/>
    </reaction>
</comment>
<dbReference type="InterPro" id="IPR002328">
    <property type="entry name" value="ADH_Zn_CS"/>
</dbReference>
<dbReference type="STRING" id="675864.SAMN04489747_2239"/>
<comment type="cofactor">
    <cofactor evidence="1 7">
        <name>Zn(2+)</name>
        <dbReference type="ChEBI" id="CHEBI:29105"/>
    </cofactor>
</comment>
<evidence type="ECO:0000256" key="2">
    <source>
        <dbReference type="ARBA" id="ARBA00022723"/>
    </source>
</evidence>
<proteinExistence type="inferred from homology"/>
<dbReference type="SUPFAM" id="SSF51735">
    <property type="entry name" value="NAD(P)-binding Rossmann-fold domains"/>
    <property type="match status" value="1"/>
</dbReference>
<sequence length="339" mass="35648">MRQIEAMAVDRPGAGFRPHHYESGPLGPDEVDVQVTHAGVCHSDIGMIDDEYGISRYPVVAGHESVGVVVGLGSAVDSSQLRLGDRVGVGPIAGSCMRCVWCRSGRTQLCASRDDTVMRGDRGGFASHVRASSWQHVYRIPDEITSAEAAPLLCAGSTVFAPLLRHGVRPVDRVAVVGIGGLGHLAIQFMSRWGCHVTAVSGSAGKEEAALALGASAFLNSRDEGALGWVRGTFDLILSTVSADLPWDQYVDALRPGGTLSIVGLPAAAISVSPMSLLPQAKVVAGGVPGSIEDNRAMLDFAARHGVRPVVEIHSAGDADRALRSVREGTARYRAVIEM</sequence>
<dbReference type="Proteomes" id="UP000198546">
    <property type="component" value="Chromosome i"/>
</dbReference>
<dbReference type="InterPro" id="IPR013149">
    <property type="entry name" value="ADH-like_C"/>
</dbReference>
<evidence type="ECO:0000256" key="6">
    <source>
        <dbReference type="ARBA" id="ARBA00048262"/>
    </source>
</evidence>
<evidence type="ECO:0000313" key="9">
    <source>
        <dbReference type="EMBL" id="SDD99761.1"/>
    </source>
</evidence>
<dbReference type="SMART" id="SM00829">
    <property type="entry name" value="PKS_ER"/>
    <property type="match status" value="1"/>
</dbReference>
<gene>
    <name evidence="9" type="ORF">SAMN04489747_2239</name>
</gene>
<evidence type="ECO:0000313" key="10">
    <source>
        <dbReference type="Proteomes" id="UP000198546"/>
    </source>
</evidence>
<evidence type="ECO:0000256" key="1">
    <source>
        <dbReference type="ARBA" id="ARBA00001947"/>
    </source>
</evidence>
<dbReference type="RefSeq" id="WP_231946269.1">
    <property type="nucleotide sequence ID" value="NZ_LT629688.1"/>
</dbReference>
<dbReference type="EMBL" id="LT629688">
    <property type="protein sequence ID" value="SDD99761.1"/>
    <property type="molecule type" value="Genomic_DNA"/>
</dbReference>
<dbReference type="InterPro" id="IPR036291">
    <property type="entry name" value="NAD(P)-bd_dom_sf"/>
</dbReference>
<protein>
    <recommendedName>
        <fullName evidence="5">alcohol dehydrogenase (NADP(+))</fullName>
        <ecNumber evidence="5">1.1.1.2</ecNumber>
    </recommendedName>
</protein>
<keyword evidence="2 7" id="KW-0479">Metal-binding</keyword>
<keyword evidence="4" id="KW-0560">Oxidoreductase</keyword>
<evidence type="ECO:0000259" key="8">
    <source>
        <dbReference type="SMART" id="SM00829"/>
    </source>
</evidence>
<dbReference type="InterPro" id="IPR013154">
    <property type="entry name" value="ADH-like_N"/>
</dbReference>
<dbReference type="InterPro" id="IPR047109">
    <property type="entry name" value="CAD-like"/>
</dbReference>
<dbReference type="Pfam" id="PF08240">
    <property type="entry name" value="ADH_N"/>
    <property type="match status" value="1"/>
</dbReference>
<dbReference type="InterPro" id="IPR020843">
    <property type="entry name" value="ER"/>
</dbReference>
<name>A0A1G6ZB82_9ACTN</name>
<accession>A0A1G6ZB82</accession>
<evidence type="ECO:0000256" key="4">
    <source>
        <dbReference type="ARBA" id="ARBA00023002"/>
    </source>
</evidence>
<comment type="similarity">
    <text evidence="7">Belongs to the zinc-containing alcohol dehydrogenase family.</text>
</comment>
<dbReference type="PANTHER" id="PTHR42683">
    <property type="entry name" value="ALDEHYDE REDUCTASE"/>
    <property type="match status" value="1"/>
</dbReference>
<evidence type="ECO:0000256" key="7">
    <source>
        <dbReference type="RuleBase" id="RU361277"/>
    </source>
</evidence>
<dbReference type="SUPFAM" id="SSF50129">
    <property type="entry name" value="GroES-like"/>
    <property type="match status" value="1"/>
</dbReference>
<dbReference type="Pfam" id="PF00107">
    <property type="entry name" value="ADH_zinc_N"/>
    <property type="match status" value="1"/>
</dbReference>
<dbReference type="CDD" id="cd05283">
    <property type="entry name" value="CAD1"/>
    <property type="match status" value="1"/>
</dbReference>
<dbReference type="FunFam" id="3.40.50.720:FF:000022">
    <property type="entry name" value="Cinnamyl alcohol dehydrogenase"/>
    <property type="match status" value="1"/>
</dbReference>
<keyword evidence="3 7" id="KW-0862">Zinc</keyword>
<dbReference type="EC" id="1.1.1.2" evidence="5"/>
<dbReference type="Gene3D" id="3.40.50.720">
    <property type="entry name" value="NAD(P)-binding Rossmann-like Domain"/>
    <property type="match status" value="1"/>
</dbReference>
<evidence type="ECO:0000256" key="3">
    <source>
        <dbReference type="ARBA" id="ARBA00022833"/>
    </source>
</evidence>
<dbReference type="Gene3D" id="3.90.180.10">
    <property type="entry name" value="Medium-chain alcohol dehydrogenases, catalytic domain"/>
    <property type="match status" value="1"/>
</dbReference>